<comment type="caution">
    <text evidence="2">The sequence shown here is derived from an EMBL/GenBank/DDBJ whole genome shotgun (WGS) entry which is preliminary data.</text>
</comment>
<dbReference type="RefSeq" id="WP_283423953.1">
    <property type="nucleotide sequence ID" value="NZ_FXTY01000001.1"/>
</dbReference>
<reference evidence="2 3" key="1">
    <citation type="submission" date="2017-05" db="EMBL/GenBank/DDBJ databases">
        <authorList>
            <person name="Varghese N."/>
            <person name="Submissions S."/>
        </authorList>
    </citation>
    <scope>NUCLEOTIDE SEQUENCE [LARGE SCALE GENOMIC DNA]</scope>
    <source>
        <strain evidence="2 3">DSM 29734</strain>
    </source>
</reference>
<dbReference type="InterPro" id="IPR017946">
    <property type="entry name" value="PLC-like_Pdiesterase_TIM-brl"/>
</dbReference>
<dbReference type="PANTHER" id="PTHR46211">
    <property type="entry name" value="GLYCEROPHOSPHORYL DIESTER PHOSPHODIESTERASE"/>
    <property type="match status" value="1"/>
</dbReference>
<accession>A0ABY1N6N5</accession>
<protein>
    <submittedName>
        <fullName evidence="2">Glycerophosphoryl diester phosphodiesterase</fullName>
    </submittedName>
</protein>
<organism evidence="2 3">
    <name type="scientific">Shimia sagamensis</name>
    <dbReference type="NCBI Taxonomy" id="1566352"/>
    <lineage>
        <taxon>Bacteria</taxon>
        <taxon>Pseudomonadati</taxon>
        <taxon>Pseudomonadota</taxon>
        <taxon>Alphaproteobacteria</taxon>
        <taxon>Rhodobacterales</taxon>
        <taxon>Roseobacteraceae</taxon>
    </lineage>
</organism>
<dbReference type="EMBL" id="FXTY01000001">
    <property type="protein sequence ID" value="SMP00842.1"/>
    <property type="molecule type" value="Genomic_DNA"/>
</dbReference>
<evidence type="ECO:0000259" key="1">
    <source>
        <dbReference type="PROSITE" id="PS51704"/>
    </source>
</evidence>
<dbReference type="SUPFAM" id="SSF51695">
    <property type="entry name" value="PLC-like phosphodiesterases"/>
    <property type="match status" value="1"/>
</dbReference>
<dbReference type="PANTHER" id="PTHR46211:SF1">
    <property type="entry name" value="GLYCEROPHOSPHODIESTER PHOSPHODIESTERASE, CYTOPLASMIC"/>
    <property type="match status" value="1"/>
</dbReference>
<name>A0ABY1N6N5_9RHOB</name>
<dbReference type="Proteomes" id="UP001157961">
    <property type="component" value="Unassembled WGS sequence"/>
</dbReference>
<sequence>MLDKRFFDAPIAHRALHDVTDGRPENSRAAIKAAIAQGFSIEIDLQLSSDGVAMAFHDYQLQRLAEAKGAVRQHSAAALGAMRLIGGDEGIPTFAEVLDLVAGRVPLLIEFKDQDGIMGPNVGDLEASAVQAVQGYDGPLAFMAFNPHSVAALRDLAPDVPRGLTTDPFHSDGWPLLPEAVRTRLKSIPDYDAVGACFISHSVDDLQSPEVARLKAGGAKVLCWTVTSVEQEQAARQIVDNITFEGYLPEDS</sequence>
<evidence type="ECO:0000313" key="2">
    <source>
        <dbReference type="EMBL" id="SMP00842.1"/>
    </source>
</evidence>
<dbReference type="PROSITE" id="PS51704">
    <property type="entry name" value="GP_PDE"/>
    <property type="match status" value="1"/>
</dbReference>
<feature type="domain" description="GP-PDE" evidence="1">
    <location>
        <begin position="8"/>
        <end position="252"/>
    </location>
</feature>
<dbReference type="InterPro" id="IPR030395">
    <property type="entry name" value="GP_PDE_dom"/>
</dbReference>
<dbReference type="Gene3D" id="3.20.20.190">
    <property type="entry name" value="Phosphatidylinositol (PI) phosphodiesterase"/>
    <property type="match status" value="1"/>
</dbReference>
<dbReference type="Pfam" id="PF03009">
    <property type="entry name" value="GDPD"/>
    <property type="match status" value="1"/>
</dbReference>
<keyword evidence="3" id="KW-1185">Reference proteome</keyword>
<proteinExistence type="predicted"/>
<evidence type="ECO:0000313" key="3">
    <source>
        <dbReference type="Proteomes" id="UP001157961"/>
    </source>
</evidence>
<gene>
    <name evidence="2" type="ORF">SAMN06265373_10162</name>
</gene>